<dbReference type="Proteomes" id="UP000003465">
    <property type="component" value="Unassembled WGS sequence"/>
</dbReference>
<evidence type="ECO:0000313" key="2">
    <source>
        <dbReference type="Proteomes" id="UP000003465"/>
    </source>
</evidence>
<sequence length="44" mass="4696">MSVALLSVAGVALDALLGEPKRWHPLVAFGNFANRVEQRFNSGG</sequence>
<protein>
    <submittedName>
        <fullName evidence="1">Cobalamin biosynthesis protein</fullName>
    </submittedName>
</protein>
<name>A0A656G8B2_PSEA0</name>
<gene>
    <name evidence="1" type="primary">cobD</name>
    <name evidence="1" type="ORF">PSYMO_11255</name>
</gene>
<dbReference type="EMBL" id="AEAG01000434">
    <property type="protein sequence ID" value="EGH22042.1"/>
    <property type="molecule type" value="Genomic_DNA"/>
</dbReference>
<comment type="caution">
    <text evidence="1">The sequence shown here is derived from an EMBL/GenBank/DDBJ whole genome shotgun (WGS) entry which is preliminary data.</text>
</comment>
<dbReference type="AlphaFoldDB" id="A0A656G8B2"/>
<reference evidence="1 2" key="1">
    <citation type="journal article" date="2011" name="PLoS Pathog.">
        <title>Dynamic evolution of pathogenicity revealed by sequencing and comparative genomics of 19 Pseudomonas syringae isolates.</title>
        <authorList>
            <person name="Baltrus D.A."/>
            <person name="Nishimura M.T."/>
            <person name="Romanchuk A."/>
            <person name="Chang J.H."/>
            <person name="Mukhtar M.S."/>
            <person name="Cherkis K."/>
            <person name="Roach J."/>
            <person name="Grant S.R."/>
            <person name="Jones C.D."/>
            <person name="Dangl J.L."/>
        </authorList>
    </citation>
    <scope>NUCLEOTIDE SEQUENCE [LARGE SCALE GENOMIC DNA]</scope>
    <source>
        <strain evidence="1 2">301020</strain>
    </source>
</reference>
<organism evidence="1 2">
    <name type="scientific">Pseudomonas amygdali pv. mori str. 301020</name>
    <dbReference type="NCBI Taxonomy" id="629261"/>
    <lineage>
        <taxon>Bacteria</taxon>
        <taxon>Pseudomonadati</taxon>
        <taxon>Pseudomonadota</taxon>
        <taxon>Gammaproteobacteria</taxon>
        <taxon>Pseudomonadales</taxon>
        <taxon>Pseudomonadaceae</taxon>
        <taxon>Pseudomonas</taxon>
        <taxon>Pseudomonas amygdali</taxon>
    </lineage>
</organism>
<evidence type="ECO:0000313" key="1">
    <source>
        <dbReference type="EMBL" id="EGH22042.1"/>
    </source>
</evidence>
<accession>A0A656G8B2</accession>
<proteinExistence type="predicted"/>
<feature type="non-terminal residue" evidence="1">
    <location>
        <position position="44"/>
    </location>
</feature>